<dbReference type="AlphaFoldDB" id="A0A371IM32"/>
<name>A0A371IM32_9FIRM</name>
<keyword evidence="1" id="KW-0472">Membrane</keyword>
<dbReference type="Pfam" id="PF09682">
    <property type="entry name" value="Phage_holin_6_1"/>
    <property type="match status" value="1"/>
</dbReference>
<accession>A0A371IM32</accession>
<keyword evidence="1" id="KW-1133">Transmembrane helix</keyword>
<comment type="caution">
    <text evidence="2">The sequence shown here is derived from an EMBL/GenBank/DDBJ whole genome shotgun (WGS) entry which is preliminary data.</text>
</comment>
<gene>
    <name evidence="2" type="ORF">BBG48_004865</name>
</gene>
<reference evidence="2 3" key="1">
    <citation type="journal article" date="2016" name="Genome Announc.">
        <title>Draft Genome Sequence of Criibacterium bergeronii gen. nov., sp. nov., Strain CCRI-22567T, Isolated from a Vaginal Sample from a Woman with Bacterial Vaginosis.</title>
        <authorList>
            <person name="Maheux A.F."/>
            <person name="Berube E."/>
            <person name="Boudreau D.K."/>
            <person name="Raymond F."/>
            <person name="Corbeil J."/>
            <person name="Roy P.H."/>
            <person name="Boissinot M."/>
            <person name="Omar R.F."/>
        </authorList>
    </citation>
    <scope>NUCLEOTIDE SEQUENCE [LARGE SCALE GENOMIC DNA]</scope>
    <source>
        <strain evidence="2 3">CCRI-22567</strain>
    </source>
</reference>
<evidence type="ECO:0000256" key="1">
    <source>
        <dbReference type="SAM" id="Phobius"/>
    </source>
</evidence>
<keyword evidence="1" id="KW-0812">Transmembrane</keyword>
<dbReference type="Proteomes" id="UP000093352">
    <property type="component" value="Unassembled WGS sequence"/>
</dbReference>
<organism evidence="2 3">
    <name type="scientific">Criibacterium bergeronii</name>
    <dbReference type="NCBI Taxonomy" id="1871336"/>
    <lineage>
        <taxon>Bacteria</taxon>
        <taxon>Bacillati</taxon>
        <taxon>Bacillota</taxon>
        <taxon>Clostridia</taxon>
        <taxon>Peptostreptococcales</taxon>
        <taxon>Filifactoraceae</taxon>
        <taxon>Criibacterium</taxon>
    </lineage>
</organism>
<proteinExistence type="predicted"/>
<protein>
    <submittedName>
        <fullName evidence="2">Holin</fullName>
    </submittedName>
</protein>
<dbReference type="STRING" id="1871336.BBG48_06405"/>
<keyword evidence="3" id="KW-1185">Reference proteome</keyword>
<dbReference type="EMBL" id="MBEW02000007">
    <property type="protein sequence ID" value="RDY21496.1"/>
    <property type="molecule type" value="Genomic_DNA"/>
</dbReference>
<sequence length="106" mass="11866">MIMVDLTQVVVAVLTLIISMVSAFLVSYLKTKIDAEKLENIRFWVNIAVEAAEQIYAGSGRGKEKKKDVLKFLQSKGFTLNAEEIEKIIQAAVLNLKSNKKEEAHN</sequence>
<dbReference type="InterPro" id="IPR010026">
    <property type="entry name" value="Phage_holin_LL-H"/>
</dbReference>
<evidence type="ECO:0000313" key="2">
    <source>
        <dbReference type="EMBL" id="RDY21496.1"/>
    </source>
</evidence>
<feature type="transmembrane region" description="Helical" evidence="1">
    <location>
        <begin position="6"/>
        <end position="29"/>
    </location>
</feature>
<evidence type="ECO:0000313" key="3">
    <source>
        <dbReference type="Proteomes" id="UP000093352"/>
    </source>
</evidence>